<evidence type="ECO:0000313" key="2">
    <source>
        <dbReference type="Proteomes" id="UP001163046"/>
    </source>
</evidence>
<comment type="caution">
    <text evidence="1">The sequence shown here is derived from an EMBL/GenBank/DDBJ whole genome shotgun (WGS) entry which is preliminary data.</text>
</comment>
<sequence length="238" mass="26832">MLTVNWETLDGLDKDERILGRVVLIPFLEGRRSPDGVEKQQRAEFKQTQAFERASSAVGLMISVIEMAQVEGLEKEIALTFFKKVLYPKAAKLYQVENGGQKTIDIDKPLIIHCLMVCIGALRVPLEKFLTCVNPYMYVTFASKDGAKHIGVAVALKWLSAFMNKGGKDSPSEERVKQEIKHLAIGEVGQKRQYFNKYADGQEIKRSARGVDTVPRACVMVKRSAFSKEDWTTFANLW</sequence>
<dbReference type="OrthoDB" id="5987693at2759"/>
<dbReference type="Proteomes" id="UP001163046">
    <property type="component" value="Unassembled WGS sequence"/>
</dbReference>
<organism evidence="1 2">
    <name type="scientific">Desmophyllum pertusum</name>
    <dbReference type="NCBI Taxonomy" id="174260"/>
    <lineage>
        <taxon>Eukaryota</taxon>
        <taxon>Metazoa</taxon>
        <taxon>Cnidaria</taxon>
        <taxon>Anthozoa</taxon>
        <taxon>Hexacorallia</taxon>
        <taxon>Scleractinia</taxon>
        <taxon>Caryophylliina</taxon>
        <taxon>Caryophylliidae</taxon>
        <taxon>Desmophyllum</taxon>
    </lineage>
</organism>
<evidence type="ECO:0000313" key="1">
    <source>
        <dbReference type="EMBL" id="KAJ7373453.1"/>
    </source>
</evidence>
<dbReference type="EMBL" id="MU826831">
    <property type="protein sequence ID" value="KAJ7373453.1"/>
    <property type="molecule type" value="Genomic_DNA"/>
</dbReference>
<name>A0A9X0CTB7_9CNID</name>
<dbReference type="AlphaFoldDB" id="A0A9X0CTB7"/>
<gene>
    <name evidence="1" type="ORF">OS493_013048</name>
</gene>
<protein>
    <submittedName>
        <fullName evidence="1">Uncharacterized protein</fullName>
    </submittedName>
</protein>
<reference evidence="1" key="1">
    <citation type="submission" date="2023-01" db="EMBL/GenBank/DDBJ databases">
        <title>Genome assembly of the deep-sea coral Lophelia pertusa.</title>
        <authorList>
            <person name="Herrera S."/>
            <person name="Cordes E."/>
        </authorList>
    </citation>
    <scope>NUCLEOTIDE SEQUENCE</scope>
    <source>
        <strain evidence="1">USNM1676648</strain>
        <tissue evidence="1">Polyp</tissue>
    </source>
</reference>
<accession>A0A9X0CTB7</accession>
<proteinExistence type="predicted"/>
<keyword evidence="2" id="KW-1185">Reference proteome</keyword>